<keyword evidence="2" id="KW-1185">Reference proteome</keyword>
<dbReference type="EMBL" id="SDMP01000009">
    <property type="protein sequence ID" value="RYR40962.1"/>
    <property type="molecule type" value="Genomic_DNA"/>
</dbReference>
<evidence type="ECO:0000313" key="1">
    <source>
        <dbReference type="EMBL" id="RYR40962.1"/>
    </source>
</evidence>
<name>A0A445BQN0_ARAHY</name>
<gene>
    <name evidence="1" type="ORF">Ahy_A09g046704</name>
</gene>
<accession>A0A445BQN0</accession>
<sequence length="125" mass="14426">MKQQDAKKLAHWMLRVPPILSNPNKMQLSTQGFHLIWLGKVDLRSLIPTLLSYINELAWHENPRETCNKTHNAANILRILDDPKWKFRYPWNAFSESYAIVRASLTNLNDNSYHISLPLSGSATV</sequence>
<dbReference type="AlphaFoldDB" id="A0A445BQN0"/>
<evidence type="ECO:0000313" key="2">
    <source>
        <dbReference type="Proteomes" id="UP000289738"/>
    </source>
</evidence>
<dbReference type="Proteomes" id="UP000289738">
    <property type="component" value="Chromosome A09"/>
</dbReference>
<comment type="caution">
    <text evidence="1">The sequence shown here is derived from an EMBL/GenBank/DDBJ whole genome shotgun (WGS) entry which is preliminary data.</text>
</comment>
<proteinExistence type="predicted"/>
<protein>
    <submittedName>
        <fullName evidence="1">Uncharacterized protein</fullName>
    </submittedName>
</protein>
<organism evidence="1 2">
    <name type="scientific">Arachis hypogaea</name>
    <name type="common">Peanut</name>
    <dbReference type="NCBI Taxonomy" id="3818"/>
    <lineage>
        <taxon>Eukaryota</taxon>
        <taxon>Viridiplantae</taxon>
        <taxon>Streptophyta</taxon>
        <taxon>Embryophyta</taxon>
        <taxon>Tracheophyta</taxon>
        <taxon>Spermatophyta</taxon>
        <taxon>Magnoliopsida</taxon>
        <taxon>eudicotyledons</taxon>
        <taxon>Gunneridae</taxon>
        <taxon>Pentapetalae</taxon>
        <taxon>rosids</taxon>
        <taxon>fabids</taxon>
        <taxon>Fabales</taxon>
        <taxon>Fabaceae</taxon>
        <taxon>Papilionoideae</taxon>
        <taxon>50 kb inversion clade</taxon>
        <taxon>dalbergioids sensu lato</taxon>
        <taxon>Dalbergieae</taxon>
        <taxon>Pterocarpus clade</taxon>
        <taxon>Arachis</taxon>
    </lineage>
</organism>
<reference evidence="1 2" key="1">
    <citation type="submission" date="2019-01" db="EMBL/GenBank/DDBJ databases">
        <title>Sequencing of cultivated peanut Arachis hypogaea provides insights into genome evolution and oil improvement.</title>
        <authorList>
            <person name="Chen X."/>
        </authorList>
    </citation>
    <scope>NUCLEOTIDE SEQUENCE [LARGE SCALE GENOMIC DNA]</scope>
    <source>
        <strain evidence="2">cv. Fuhuasheng</strain>
        <tissue evidence="1">Leaves</tissue>
    </source>
</reference>